<dbReference type="GO" id="GO:0034702">
    <property type="term" value="C:monoatomic ion channel complex"/>
    <property type="evidence" value="ECO:0007669"/>
    <property type="project" value="UniProtKB-KW"/>
</dbReference>
<evidence type="ECO:0000256" key="11">
    <source>
        <dbReference type="ARBA" id="ARBA00023043"/>
    </source>
</evidence>
<dbReference type="PROSITE" id="PS50297">
    <property type="entry name" value="ANK_REP_REGION"/>
    <property type="match status" value="2"/>
</dbReference>
<feature type="transmembrane region" description="Helical" evidence="16">
    <location>
        <begin position="299"/>
        <end position="317"/>
    </location>
</feature>
<dbReference type="OrthoDB" id="426293at2759"/>
<evidence type="ECO:0000256" key="16">
    <source>
        <dbReference type="RuleBase" id="RU369015"/>
    </source>
</evidence>
<keyword evidence="12 16" id="KW-0406">Ion transport</keyword>
<name>A0A2C9V5L9_MANES</name>
<dbReference type="PROSITE" id="PS50042">
    <property type="entry name" value="CNMP_BINDING_3"/>
    <property type="match status" value="1"/>
</dbReference>
<sequence>MEMRSTPSNDLYHLPFTMKRSWRNHHGHPQTPHHHHHQEDDTSLSVSSLSKIILPPLGVSSYNHNPVETKGWIVSPMNSKYRCWETFMVVLVAYSAWVYPFEVAFLNSSPNKMLYITDNIVDLFFAIDIVLTFFVAYIDSRTQLLVRDRTKISIRYLSTWFLMDVASTIPFEALAYFFTGKHSMGLSYSLLGMLRFWRLRRVKQLFTRLEKDIRFSYFWIRCARLIIVTLFLVHCAGCLYYLLADRYPHQGRTWIGAVIPNFRETSLWIRYISALYWSITTMTTVGYGDLHAVNTMEMIFIIFYMLFNLGLTAYLIGNMTNLVVEGTRRTMEFRNSIEAASNFVCRNRLPPRLKEQILAYMCLRFKAESLNQNHLIEQLPKSICKSICHHLFLPTVEKVYLFSGVSREILLLLVAEMKAEYIPPREDVIMQNEAPDDVYIIVSGEVEIIDSDLEKELVVGTLQSGDMFGEVGALCCKVQSFTFRTKTLSQLLKLKTSTLIDTMQTKQEDYVAIIKNFLQHHKKLKGLKLGESLVDDGEEDGDPNMAFNLLTVASTGNAAFLEELLRAKLDPDIGDSKGRTPLHVAASKGHEDCVLALLRHGCNINLRDVNGNTALWEALSSKHQSVFRILYHFSNIDDPHTAGELLCKAAKENDLTMMKELLKHGLNVDAKDRQGKTAVQIAMAQNYVDMVDLLVMNGADVSAANTSEFSSTTLNEMLQKREIGHRITVPDTVTSDEVILKRNQEEEEGNSSGKSNGWECRRVSIYRGHPLIRKETCCLEPGRLIRLPNSMEELKSIAGEKFGFDARNAMVTDEEGSEIDSIEVIRDNDKLFIVEDPNSSM</sequence>
<dbReference type="SUPFAM" id="SSF51206">
    <property type="entry name" value="cAMP-binding domain-like"/>
    <property type="match status" value="1"/>
</dbReference>
<feature type="transmembrane region" description="Helical" evidence="16">
    <location>
        <begin position="152"/>
        <end position="169"/>
    </location>
</feature>
<dbReference type="FunFam" id="1.10.287.70:FF:000139">
    <property type="entry name" value="Potassium channel SKOR"/>
    <property type="match status" value="1"/>
</dbReference>
<protein>
    <recommendedName>
        <fullName evidence="16">Potassium channel</fullName>
    </recommendedName>
</protein>
<comment type="function">
    <text evidence="16">Potassium channel.</text>
</comment>
<keyword evidence="14 16" id="KW-0407">Ion channel</keyword>
<comment type="subcellular location">
    <subcellularLocation>
        <location evidence="1 16">Membrane</location>
        <topology evidence="1 16">Multi-pass membrane protein</topology>
    </subcellularLocation>
</comment>
<dbReference type="PANTHER" id="PTHR45743:SF21">
    <property type="entry name" value="POTASSIUM CHANNEL AKT2_3"/>
    <property type="match status" value="1"/>
</dbReference>
<dbReference type="InterPro" id="IPR003938">
    <property type="entry name" value="K_chnl_volt-dep_EAG/ELK/ERG"/>
</dbReference>
<dbReference type="Pfam" id="PF00520">
    <property type="entry name" value="Ion_trans"/>
    <property type="match status" value="1"/>
</dbReference>
<dbReference type="Gene3D" id="1.25.40.20">
    <property type="entry name" value="Ankyrin repeat-containing domain"/>
    <property type="match status" value="1"/>
</dbReference>
<proteinExistence type="inferred from homology"/>
<feature type="transmembrane region" description="Helical" evidence="16">
    <location>
        <begin position="83"/>
        <end position="100"/>
    </location>
</feature>
<feature type="domain" description="KHA" evidence="18">
    <location>
        <begin position="762"/>
        <end position="841"/>
    </location>
</feature>
<dbReference type="EMBL" id="CM004396">
    <property type="protein sequence ID" value="OAY39788.1"/>
    <property type="molecule type" value="Genomic_DNA"/>
</dbReference>
<dbReference type="SMR" id="A0A2C9V5L9"/>
<feature type="domain" description="Cyclic nucleotide-binding" evidence="17">
    <location>
        <begin position="401"/>
        <end position="520"/>
    </location>
</feature>
<comment type="domain">
    <text evidence="16">The segment S4 is probably the voltage-sensor and is characterized by a series of positively charged amino acids. The pore-forming region H5 is enclosed by the transmembrane segments S5 and S6 in the Shaker-type (1P/6TM) and contains the GYGD signature motif which seems to be involved in potassium selectivity.</text>
</comment>
<gene>
    <name evidence="19" type="ORF">MANES_10G122000v8</name>
</gene>
<dbReference type="PANTHER" id="PTHR45743">
    <property type="entry name" value="POTASSIUM CHANNEL AKT1"/>
    <property type="match status" value="1"/>
</dbReference>
<dbReference type="STRING" id="3983.A0A2C9V5L9"/>
<dbReference type="Proteomes" id="UP000091857">
    <property type="component" value="Chromosome 10"/>
</dbReference>
<dbReference type="OMA" id="LKHACNI"/>
<feature type="transmembrane region" description="Helical" evidence="16">
    <location>
        <begin position="175"/>
        <end position="197"/>
    </location>
</feature>
<feature type="repeat" description="ANK" evidence="15">
    <location>
        <begin position="674"/>
        <end position="706"/>
    </location>
</feature>
<keyword evidence="3 16" id="KW-0813">Transport</keyword>
<dbReference type="InterPro" id="IPR002110">
    <property type="entry name" value="Ankyrin_rpt"/>
</dbReference>
<keyword evidence="8 16" id="KW-0851">Voltage-gated channel</keyword>
<evidence type="ECO:0000256" key="3">
    <source>
        <dbReference type="ARBA" id="ARBA00022448"/>
    </source>
</evidence>
<evidence type="ECO:0000256" key="14">
    <source>
        <dbReference type="ARBA" id="ARBA00023303"/>
    </source>
</evidence>
<dbReference type="InterPro" id="IPR000595">
    <property type="entry name" value="cNMP-bd_dom"/>
</dbReference>
<dbReference type="CDD" id="cd00038">
    <property type="entry name" value="CAP_ED"/>
    <property type="match status" value="1"/>
</dbReference>
<dbReference type="Gramene" id="Manes.10G122000.1.v8.1">
    <property type="protein sequence ID" value="Manes.10G122000.1.v8.1.CDS"/>
    <property type="gene ID" value="Manes.10G122000.v8.1"/>
</dbReference>
<evidence type="ECO:0000256" key="10">
    <source>
        <dbReference type="ARBA" id="ARBA00022989"/>
    </source>
</evidence>
<dbReference type="Pfam" id="PF12796">
    <property type="entry name" value="Ank_2"/>
    <property type="match status" value="2"/>
</dbReference>
<reference evidence="20" key="1">
    <citation type="journal article" date="2016" name="Nat. Biotechnol.">
        <title>Sequencing wild and cultivated cassava and related species reveals extensive interspecific hybridization and genetic diversity.</title>
        <authorList>
            <person name="Bredeson J.V."/>
            <person name="Lyons J.B."/>
            <person name="Prochnik S.E."/>
            <person name="Wu G.A."/>
            <person name="Ha C.M."/>
            <person name="Edsinger-Gonzales E."/>
            <person name="Grimwood J."/>
            <person name="Schmutz J."/>
            <person name="Rabbi I.Y."/>
            <person name="Egesi C."/>
            <person name="Nauluvula P."/>
            <person name="Lebot V."/>
            <person name="Ndunguru J."/>
            <person name="Mkamilo G."/>
            <person name="Bart R.S."/>
            <person name="Setter T.L."/>
            <person name="Gleadow R.M."/>
            <person name="Kulakow P."/>
            <person name="Ferguson M.E."/>
            <person name="Rounsley S."/>
            <person name="Rokhsar D.S."/>
        </authorList>
    </citation>
    <scope>NUCLEOTIDE SEQUENCE [LARGE SCALE GENOMIC DNA]</scope>
    <source>
        <strain evidence="20">cv. AM560-2</strain>
    </source>
</reference>
<dbReference type="SMART" id="SM00100">
    <property type="entry name" value="cNMP"/>
    <property type="match status" value="1"/>
</dbReference>
<evidence type="ECO:0000256" key="6">
    <source>
        <dbReference type="ARBA" id="ARBA00022737"/>
    </source>
</evidence>
<dbReference type="AlphaFoldDB" id="A0A2C9V5L9"/>
<dbReference type="InterPro" id="IPR014710">
    <property type="entry name" value="RmlC-like_jellyroll"/>
</dbReference>
<comment type="domain">
    <text evidence="16">The KHA domain (rich in hydrophobic and acidic residues) present in the C-terminal part is likely to be important for tetramerization.</text>
</comment>
<evidence type="ECO:0000256" key="5">
    <source>
        <dbReference type="ARBA" id="ARBA00022692"/>
    </source>
</evidence>
<dbReference type="PRINTS" id="PR01463">
    <property type="entry name" value="EAGCHANLFMLY"/>
</dbReference>
<dbReference type="SUPFAM" id="SSF48403">
    <property type="entry name" value="Ankyrin repeat"/>
    <property type="match status" value="1"/>
</dbReference>
<evidence type="ECO:0000256" key="9">
    <source>
        <dbReference type="ARBA" id="ARBA00022958"/>
    </source>
</evidence>
<dbReference type="InterPro" id="IPR018490">
    <property type="entry name" value="cNMP-bd_dom_sf"/>
</dbReference>
<evidence type="ECO:0000256" key="1">
    <source>
        <dbReference type="ARBA" id="ARBA00004141"/>
    </source>
</evidence>
<dbReference type="Pfam" id="PF11834">
    <property type="entry name" value="KHA"/>
    <property type="match status" value="1"/>
</dbReference>
<comment type="caution">
    <text evidence="19">The sequence shown here is derived from an EMBL/GenBank/DDBJ whole genome shotgun (WGS) entry which is preliminary data.</text>
</comment>
<evidence type="ECO:0000256" key="13">
    <source>
        <dbReference type="ARBA" id="ARBA00023136"/>
    </source>
</evidence>
<keyword evidence="7 16" id="KW-0631">Potassium channel</keyword>
<evidence type="ECO:0000256" key="15">
    <source>
        <dbReference type="PROSITE-ProRule" id="PRU00023"/>
    </source>
</evidence>
<dbReference type="GO" id="GO:0005249">
    <property type="term" value="F:voltage-gated potassium channel activity"/>
    <property type="evidence" value="ECO:0007669"/>
    <property type="project" value="UniProtKB-UniRule"/>
</dbReference>
<feature type="transmembrane region" description="Helical" evidence="16">
    <location>
        <begin position="120"/>
        <end position="140"/>
    </location>
</feature>
<keyword evidence="4 16" id="KW-0633">Potassium transport</keyword>
<dbReference type="FunFam" id="2.60.120.10:FF:000074">
    <property type="entry name" value="Potassium channel KAT2"/>
    <property type="match status" value="1"/>
</dbReference>
<evidence type="ECO:0000256" key="4">
    <source>
        <dbReference type="ARBA" id="ARBA00022538"/>
    </source>
</evidence>
<accession>A0A2C9V5L9</accession>
<keyword evidence="9 16" id="KW-0630">Potassium</keyword>
<keyword evidence="11 15" id="KW-0040">ANK repeat</keyword>
<dbReference type="Pfam" id="PF00027">
    <property type="entry name" value="cNMP_binding"/>
    <property type="match status" value="1"/>
</dbReference>
<feature type="repeat" description="ANK" evidence="15">
    <location>
        <begin position="577"/>
        <end position="609"/>
    </location>
</feature>
<dbReference type="SUPFAM" id="SSF81324">
    <property type="entry name" value="Voltage-gated potassium channels"/>
    <property type="match status" value="1"/>
</dbReference>
<evidence type="ECO:0000256" key="7">
    <source>
        <dbReference type="ARBA" id="ARBA00022826"/>
    </source>
</evidence>
<keyword evidence="13 16" id="KW-0472">Membrane</keyword>
<dbReference type="PRINTS" id="PR01415">
    <property type="entry name" value="ANKYRIN"/>
</dbReference>
<evidence type="ECO:0000313" key="20">
    <source>
        <dbReference type="Proteomes" id="UP000091857"/>
    </source>
</evidence>
<organism evidence="19 20">
    <name type="scientific">Manihot esculenta</name>
    <name type="common">Cassava</name>
    <name type="synonym">Jatropha manihot</name>
    <dbReference type="NCBI Taxonomy" id="3983"/>
    <lineage>
        <taxon>Eukaryota</taxon>
        <taxon>Viridiplantae</taxon>
        <taxon>Streptophyta</taxon>
        <taxon>Embryophyta</taxon>
        <taxon>Tracheophyta</taxon>
        <taxon>Spermatophyta</taxon>
        <taxon>Magnoliopsida</taxon>
        <taxon>eudicotyledons</taxon>
        <taxon>Gunneridae</taxon>
        <taxon>Pentapetalae</taxon>
        <taxon>rosids</taxon>
        <taxon>fabids</taxon>
        <taxon>Malpighiales</taxon>
        <taxon>Euphorbiaceae</taxon>
        <taxon>Crotonoideae</taxon>
        <taxon>Manihoteae</taxon>
        <taxon>Manihot</taxon>
    </lineage>
</organism>
<evidence type="ECO:0000256" key="8">
    <source>
        <dbReference type="ARBA" id="ARBA00022882"/>
    </source>
</evidence>
<comment type="subunit">
    <text evidence="16">The potassium channel is composed of a homo- or heterotetrameric complex of pore-forming subunits.</text>
</comment>
<keyword evidence="10 16" id="KW-1133">Transmembrane helix</keyword>
<dbReference type="InterPro" id="IPR036770">
    <property type="entry name" value="Ankyrin_rpt-contain_sf"/>
</dbReference>
<keyword evidence="5 16" id="KW-0812">Transmembrane</keyword>
<evidence type="ECO:0000259" key="17">
    <source>
        <dbReference type="PROSITE" id="PS50042"/>
    </source>
</evidence>
<dbReference type="InterPro" id="IPR021789">
    <property type="entry name" value="KHA_dom"/>
</dbReference>
<dbReference type="PROSITE" id="PS50088">
    <property type="entry name" value="ANK_REPEAT"/>
    <property type="match status" value="2"/>
</dbReference>
<feature type="transmembrane region" description="Helical" evidence="16">
    <location>
        <begin position="268"/>
        <end position="287"/>
    </location>
</feature>
<evidence type="ECO:0000313" key="19">
    <source>
        <dbReference type="EMBL" id="OAY39788.1"/>
    </source>
</evidence>
<dbReference type="Gene3D" id="2.60.120.10">
    <property type="entry name" value="Jelly Rolls"/>
    <property type="match status" value="1"/>
</dbReference>
<keyword evidence="6" id="KW-0677">Repeat</keyword>
<comment type="caution">
    <text evidence="16">Lacks conserved residue(s) required for the propagation of feature annotation.</text>
</comment>
<evidence type="ECO:0000256" key="2">
    <source>
        <dbReference type="ARBA" id="ARBA00007929"/>
    </source>
</evidence>
<dbReference type="InterPro" id="IPR045319">
    <property type="entry name" value="KAT/AKT"/>
</dbReference>
<evidence type="ECO:0000259" key="18">
    <source>
        <dbReference type="PROSITE" id="PS51490"/>
    </source>
</evidence>
<dbReference type="Gene3D" id="1.10.287.70">
    <property type="match status" value="1"/>
</dbReference>
<dbReference type="SMART" id="SM00248">
    <property type="entry name" value="ANK"/>
    <property type="match status" value="5"/>
</dbReference>
<comment type="similarity">
    <text evidence="2 16">Belongs to the potassium channel family. Plant (TC 1.A.1.4) subfamily.</text>
</comment>
<evidence type="ECO:0000256" key="12">
    <source>
        <dbReference type="ARBA" id="ARBA00023065"/>
    </source>
</evidence>
<feature type="transmembrane region" description="Helical" evidence="16">
    <location>
        <begin position="218"/>
        <end position="243"/>
    </location>
</feature>
<dbReference type="InterPro" id="IPR005821">
    <property type="entry name" value="Ion_trans_dom"/>
</dbReference>
<dbReference type="PROSITE" id="PS51490">
    <property type="entry name" value="KHA"/>
    <property type="match status" value="1"/>
</dbReference>
<keyword evidence="20" id="KW-1185">Reference proteome</keyword>